<name>A0A848KFR2_9NOCA</name>
<evidence type="ECO:0000313" key="4">
    <source>
        <dbReference type="Proteomes" id="UP000535543"/>
    </source>
</evidence>
<gene>
    <name evidence="3" type="ORF">FGL95_08385</name>
</gene>
<organism evidence="3 4">
    <name type="scientific">Antrihabitans stalactiti</name>
    <dbReference type="NCBI Taxonomy" id="2584121"/>
    <lineage>
        <taxon>Bacteria</taxon>
        <taxon>Bacillati</taxon>
        <taxon>Actinomycetota</taxon>
        <taxon>Actinomycetes</taxon>
        <taxon>Mycobacteriales</taxon>
        <taxon>Nocardiaceae</taxon>
        <taxon>Antrihabitans</taxon>
    </lineage>
</organism>
<dbReference type="EMBL" id="VCQU01000002">
    <property type="protein sequence ID" value="NMN95050.1"/>
    <property type="molecule type" value="Genomic_DNA"/>
</dbReference>
<reference evidence="3 4" key="1">
    <citation type="submission" date="2019-05" db="EMBL/GenBank/DDBJ databases">
        <authorList>
            <person name="Lee S.D."/>
        </authorList>
    </citation>
    <scope>NUCLEOTIDE SEQUENCE [LARGE SCALE GENOMIC DNA]</scope>
    <source>
        <strain evidence="3 4">YC2-7</strain>
    </source>
</reference>
<evidence type="ECO:0000313" key="3">
    <source>
        <dbReference type="EMBL" id="NMN95050.1"/>
    </source>
</evidence>
<accession>A0A848KFR2</accession>
<proteinExistence type="predicted"/>
<comment type="caution">
    <text evidence="3">The sequence shown here is derived from an EMBL/GenBank/DDBJ whole genome shotgun (WGS) entry which is preliminary data.</text>
</comment>
<dbReference type="RefSeq" id="WP_169585752.1">
    <property type="nucleotide sequence ID" value="NZ_VCQU01000002.1"/>
</dbReference>
<dbReference type="SUPFAM" id="SSF52266">
    <property type="entry name" value="SGNH hydrolase"/>
    <property type="match status" value="1"/>
</dbReference>
<evidence type="ECO:0000256" key="1">
    <source>
        <dbReference type="SAM" id="MobiDB-lite"/>
    </source>
</evidence>
<dbReference type="InterPro" id="IPR051532">
    <property type="entry name" value="Ester_Hydrolysis_Enzymes"/>
</dbReference>
<dbReference type="PANTHER" id="PTHR30383:SF5">
    <property type="entry name" value="SGNH HYDROLASE-TYPE ESTERASE DOMAIN-CONTAINING PROTEIN"/>
    <property type="match status" value="1"/>
</dbReference>
<evidence type="ECO:0000259" key="2">
    <source>
        <dbReference type="Pfam" id="PF13472"/>
    </source>
</evidence>
<keyword evidence="4" id="KW-1185">Reference proteome</keyword>
<dbReference type="InterPro" id="IPR013830">
    <property type="entry name" value="SGNH_hydro"/>
</dbReference>
<feature type="region of interest" description="Disordered" evidence="1">
    <location>
        <begin position="252"/>
        <end position="288"/>
    </location>
</feature>
<dbReference type="Gene3D" id="3.40.50.1110">
    <property type="entry name" value="SGNH hydrolase"/>
    <property type="match status" value="1"/>
</dbReference>
<dbReference type="Proteomes" id="UP000535543">
    <property type="component" value="Unassembled WGS sequence"/>
</dbReference>
<dbReference type="InterPro" id="IPR036514">
    <property type="entry name" value="SGNH_hydro_sf"/>
</dbReference>
<dbReference type="PANTHER" id="PTHR30383">
    <property type="entry name" value="THIOESTERASE 1/PROTEASE 1/LYSOPHOSPHOLIPASE L1"/>
    <property type="match status" value="1"/>
</dbReference>
<keyword evidence="3" id="KW-0378">Hydrolase</keyword>
<dbReference type="AlphaFoldDB" id="A0A848KFR2"/>
<dbReference type="Pfam" id="PF13472">
    <property type="entry name" value="Lipase_GDSL_2"/>
    <property type="match status" value="1"/>
</dbReference>
<protein>
    <submittedName>
        <fullName evidence="3">SGNH/GDSL hydrolase family protein</fullName>
    </submittedName>
</protein>
<reference evidence="3 4" key="2">
    <citation type="submission" date="2020-06" db="EMBL/GenBank/DDBJ databases">
        <title>Antribacter stalactiti gen. nov., sp. nov., a new member of the family Nacardiaceae isolated from a cave.</title>
        <authorList>
            <person name="Kim I.S."/>
        </authorList>
    </citation>
    <scope>NUCLEOTIDE SEQUENCE [LARGE SCALE GENOMIC DNA]</scope>
    <source>
        <strain evidence="3 4">YC2-7</strain>
    </source>
</reference>
<dbReference type="GO" id="GO:0004622">
    <property type="term" value="F:phosphatidylcholine lysophospholipase activity"/>
    <property type="evidence" value="ECO:0007669"/>
    <property type="project" value="TreeGrafter"/>
</dbReference>
<sequence>MRPGRDEHGTRGRRAPAAAAILAIGLVLGIITAGSSPGTRLATDLVTPSVAPVADTAVLNVVSIGDSIPAGNNCAGCTPFIELFGQVLARDRVSKVQVTNLGVGGATTTDLLESLGAEGDDSAPVRDADVVTVTIGANDFASSLDGYPDGGYDENWPSTVDPDFDVLRSNLTTILQRLTELREGRPTTVLVTGYWNVFPDGDVARHEYGPGFEADSAALTRRVDTVIEEVATAHDAIYVDLLRAFKGSAETDDPTELLADDGDHPNQAGHQKISEALSAAVAPRSADR</sequence>
<feature type="domain" description="SGNH hydrolase-type esterase" evidence="2">
    <location>
        <begin position="64"/>
        <end position="271"/>
    </location>
</feature>